<dbReference type="Gene3D" id="3.40.50.1820">
    <property type="entry name" value="alpha/beta hydrolase"/>
    <property type="match status" value="1"/>
</dbReference>
<evidence type="ECO:0000313" key="4">
    <source>
        <dbReference type="Proteomes" id="UP000057820"/>
    </source>
</evidence>
<name>A0A0H5PI39_NOCFR</name>
<dbReference type="Proteomes" id="UP000057820">
    <property type="component" value="Plasmid 2"/>
</dbReference>
<dbReference type="GO" id="GO:0019806">
    <property type="term" value="F:bromide peroxidase activity"/>
    <property type="evidence" value="ECO:0007669"/>
    <property type="project" value="UniProtKB-EC"/>
</dbReference>
<dbReference type="GO" id="GO:0016020">
    <property type="term" value="C:membrane"/>
    <property type="evidence" value="ECO:0007669"/>
    <property type="project" value="TreeGrafter"/>
</dbReference>
<dbReference type="PANTHER" id="PTHR43798:SF31">
    <property type="entry name" value="AB HYDROLASE SUPERFAMILY PROTEIN YCLE"/>
    <property type="match status" value="1"/>
</dbReference>
<dbReference type="InterPro" id="IPR000073">
    <property type="entry name" value="AB_hydrolase_1"/>
</dbReference>
<dbReference type="SUPFAM" id="SSF53474">
    <property type="entry name" value="alpha/beta-Hydrolases"/>
    <property type="match status" value="1"/>
</dbReference>
<protein>
    <submittedName>
        <fullName evidence="3">Putative non-heme bromoperoxidase BpoC</fullName>
        <ecNumber evidence="3">1.11.1.18</ecNumber>
    </submittedName>
</protein>
<dbReference type="EC" id="1.11.1.18" evidence="3"/>
<dbReference type="EMBL" id="LN868939">
    <property type="protein sequence ID" value="CRY82156.1"/>
    <property type="molecule type" value="Genomic_DNA"/>
</dbReference>
<dbReference type="PANTHER" id="PTHR43798">
    <property type="entry name" value="MONOACYLGLYCEROL LIPASE"/>
    <property type="match status" value="1"/>
</dbReference>
<feature type="domain" description="AB hydrolase-1" evidence="2">
    <location>
        <begin position="54"/>
        <end position="260"/>
    </location>
</feature>
<sequence length="269" mass="28832">MRTSSRAADLDIVEGTLPLGLPYRALGSGPPLVFLRWFTPDHANPAGLMARAEIAALAPLAAHRRVYAVNRAPDMPSGTTMAEIADDHAAALRTEFSAPVDVLGISSGGSVALQLAADHPDVVRRLVVAASASRLEERARVAQLRYAEAAAAGKRALHHMEPEPRTVRARINAAVMWLLDPLARPRNPADTLAFVRAEDAFDVTDRLAAITAPTLVIGGERDEFYSPEAFRRTADGIPDSRLVIVPGAGHMGAVRHPRFAAEVLAFLDH</sequence>
<geneLocation type="plasmid" evidence="3">
    <name>2</name>
</geneLocation>
<dbReference type="PRINTS" id="PR00111">
    <property type="entry name" value="ABHYDROLASE"/>
</dbReference>
<dbReference type="KEGG" id="nfr:ERS450000_04817"/>
<evidence type="ECO:0000256" key="1">
    <source>
        <dbReference type="ARBA" id="ARBA00022801"/>
    </source>
</evidence>
<dbReference type="InterPro" id="IPR029058">
    <property type="entry name" value="AB_hydrolase_fold"/>
</dbReference>
<keyword evidence="3" id="KW-0575">Peroxidase</keyword>
<organism evidence="3 4">
    <name type="scientific">Nocardia farcinica</name>
    <dbReference type="NCBI Taxonomy" id="37329"/>
    <lineage>
        <taxon>Bacteria</taxon>
        <taxon>Bacillati</taxon>
        <taxon>Actinomycetota</taxon>
        <taxon>Actinomycetes</taxon>
        <taxon>Mycobacteriales</taxon>
        <taxon>Nocardiaceae</taxon>
        <taxon>Nocardia</taxon>
    </lineage>
</organism>
<reference evidence="4" key="1">
    <citation type="submission" date="2015-03" db="EMBL/GenBank/DDBJ databases">
        <authorList>
            <consortium name="Pathogen Informatics"/>
        </authorList>
    </citation>
    <scope>NUCLEOTIDE SEQUENCE [LARGE SCALE GENOMIC DNA]</scope>
    <source>
        <strain evidence="4">NCTC11134</strain>
        <plasmid evidence="4">2</plasmid>
    </source>
</reference>
<gene>
    <name evidence="3" type="primary">bpoC_2</name>
    <name evidence="3" type="ORF">ERS450000_04817</name>
</gene>
<accession>A0A0H5PI39</accession>
<evidence type="ECO:0000259" key="2">
    <source>
        <dbReference type="Pfam" id="PF12697"/>
    </source>
</evidence>
<keyword evidence="1" id="KW-0378">Hydrolase</keyword>
<dbReference type="InterPro" id="IPR050266">
    <property type="entry name" value="AB_hydrolase_sf"/>
</dbReference>
<dbReference type="RefSeq" id="WP_060594296.1">
    <property type="nucleotide sequence ID" value="NZ_CP031418.1"/>
</dbReference>
<keyword evidence="3" id="KW-0560">Oxidoreductase</keyword>
<dbReference type="GO" id="GO:0016787">
    <property type="term" value="F:hydrolase activity"/>
    <property type="evidence" value="ECO:0007669"/>
    <property type="project" value="UniProtKB-KW"/>
</dbReference>
<proteinExistence type="predicted"/>
<dbReference type="Pfam" id="PF12697">
    <property type="entry name" value="Abhydrolase_6"/>
    <property type="match status" value="1"/>
</dbReference>
<dbReference type="AlphaFoldDB" id="A0A0H5PI39"/>
<keyword evidence="3" id="KW-0614">Plasmid</keyword>
<evidence type="ECO:0000313" key="3">
    <source>
        <dbReference type="EMBL" id="CRY82156.1"/>
    </source>
</evidence>